<accession>A0AAV5N1N1</accession>
<dbReference type="Pfam" id="PF06649">
    <property type="entry name" value="DUF1161"/>
    <property type="match status" value="1"/>
</dbReference>
<comment type="caution">
    <text evidence="3">The sequence shown here is derived from an EMBL/GenBank/DDBJ whole genome shotgun (WGS) entry which is preliminary data.</text>
</comment>
<sequence length="115" mass="12009">MNKPLMMAVAALFSVAPLAALANNCEEIKADISQKIINNGVPESSFTLSTQPVGQDVSADAKVVGTCGGGQQQIIYSRVSGSAAADAVQTPKVEDTEHPDLQPQTEPKTESQTQP</sequence>
<feature type="chain" id="PRO_5043764277" description="DUF1161 domain-containing protein" evidence="2">
    <location>
        <begin position="23"/>
        <end position="115"/>
    </location>
</feature>
<dbReference type="RefSeq" id="WP_051155546.1">
    <property type="nucleotide sequence ID" value="NZ_BRLH01000001.1"/>
</dbReference>
<evidence type="ECO:0000256" key="1">
    <source>
        <dbReference type="SAM" id="MobiDB-lite"/>
    </source>
</evidence>
<evidence type="ECO:0000313" key="4">
    <source>
        <dbReference type="Proteomes" id="UP001058124"/>
    </source>
</evidence>
<keyword evidence="2" id="KW-0732">Signal</keyword>
<feature type="region of interest" description="Disordered" evidence="1">
    <location>
        <begin position="85"/>
        <end position="115"/>
    </location>
</feature>
<feature type="compositionally biased region" description="Polar residues" evidence="1">
    <location>
        <begin position="102"/>
        <end position="115"/>
    </location>
</feature>
<evidence type="ECO:0000256" key="2">
    <source>
        <dbReference type="SAM" id="SignalP"/>
    </source>
</evidence>
<dbReference type="AlphaFoldDB" id="A0AAV5N1N1"/>
<protein>
    <recommendedName>
        <fullName evidence="5">DUF1161 domain-containing protein</fullName>
    </recommendedName>
</protein>
<dbReference type="EMBL" id="BRLH01000001">
    <property type="protein sequence ID" value="GKX54661.1"/>
    <property type="molecule type" value="Genomic_DNA"/>
</dbReference>
<keyword evidence="4" id="KW-1185">Reference proteome</keyword>
<proteinExistence type="predicted"/>
<organism evidence="3 4">
    <name type="scientific">Leminorella grimontii</name>
    <dbReference type="NCBI Taxonomy" id="82981"/>
    <lineage>
        <taxon>Bacteria</taxon>
        <taxon>Pseudomonadati</taxon>
        <taxon>Pseudomonadota</taxon>
        <taxon>Gammaproteobacteria</taxon>
        <taxon>Enterobacterales</taxon>
        <taxon>Budviciaceae</taxon>
        <taxon>Leminorella</taxon>
    </lineage>
</organism>
<gene>
    <name evidence="3" type="ORF">SOASR030_07730</name>
</gene>
<dbReference type="Proteomes" id="UP001058124">
    <property type="component" value="Unassembled WGS sequence"/>
</dbReference>
<evidence type="ECO:0008006" key="5">
    <source>
        <dbReference type="Google" id="ProtNLM"/>
    </source>
</evidence>
<feature type="signal peptide" evidence="2">
    <location>
        <begin position="1"/>
        <end position="22"/>
    </location>
</feature>
<evidence type="ECO:0000313" key="3">
    <source>
        <dbReference type="EMBL" id="GKX54661.1"/>
    </source>
</evidence>
<name>A0AAV5N1N1_9GAMM</name>
<dbReference type="InterPro" id="IPR010595">
    <property type="entry name" value="DUF1161"/>
</dbReference>
<reference evidence="3" key="1">
    <citation type="submission" date="2022-06" db="EMBL/GenBank/DDBJ databases">
        <title>Draft genome sequences of Leminorella grimontii str. JCM5902.</title>
        <authorList>
            <person name="Wakabayashi Y."/>
            <person name="Kojima K."/>
        </authorList>
    </citation>
    <scope>NUCLEOTIDE SEQUENCE</scope>
    <source>
        <strain evidence="3">JCM 5902</strain>
    </source>
</reference>